<dbReference type="Gene3D" id="2.60.40.10">
    <property type="entry name" value="Immunoglobulins"/>
    <property type="match status" value="1"/>
</dbReference>
<dbReference type="InterPro" id="IPR013783">
    <property type="entry name" value="Ig-like_fold"/>
</dbReference>
<evidence type="ECO:0000256" key="3">
    <source>
        <dbReference type="SAM" id="SignalP"/>
    </source>
</evidence>
<dbReference type="InterPro" id="IPR018114">
    <property type="entry name" value="TRYPSIN_HIS"/>
</dbReference>
<name>A0ABP6ULI0_9MICO</name>
<dbReference type="PANTHER" id="PTHR15462">
    <property type="entry name" value="SERINE PROTEASE"/>
    <property type="match status" value="1"/>
</dbReference>
<evidence type="ECO:0000313" key="4">
    <source>
        <dbReference type="EMBL" id="GAA3510128.1"/>
    </source>
</evidence>
<proteinExistence type="predicted"/>
<evidence type="ECO:0000256" key="1">
    <source>
        <dbReference type="ARBA" id="ARBA00022729"/>
    </source>
</evidence>
<dbReference type="Proteomes" id="UP001499841">
    <property type="component" value="Unassembled WGS sequence"/>
</dbReference>
<dbReference type="RefSeq" id="WP_345044684.1">
    <property type="nucleotide sequence ID" value="NZ_BAABBA010000027.1"/>
</dbReference>
<feature type="chain" id="PRO_5046180663" description="Trypsin-like serine protease" evidence="3">
    <location>
        <begin position="26"/>
        <end position="489"/>
    </location>
</feature>
<evidence type="ECO:0000313" key="5">
    <source>
        <dbReference type="Proteomes" id="UP001499841"/>
    </source>
</evidence>
<feature type="region of interest" description="Disordered" evidence="2">
    <location>
        <begin position="94"/>
        <end position="120"/>
    </location>
</feature>
<dbReference type="EMBL" id="BAABBA010000027">
    <property type="protein sequence ID" value="GAA3510128.1"/>
    <property type="molecule type" value="Genomic_DNA"/>
</dbReference>
<dbReference type="Gene3D" id="2.40.10.10">
    <property type="entry name" value="Trypsin-like serine proteases"/>
    <property type="match status" value="2"/>
</dbReference>
<protein>
    <recommendedName>
        <fullName evidence="6">Trypsin-like serine protease</fullName>
    </recommendedName>
</protein>
<sequence length="489" mass="49983">MSRRFVRFSLSLAIAVGGLSAAAAAAQGASEDAPDPRAAAVARHWTPDRVAAAEPRDLVLDDRGLAYRRDSAGKLEPHGHTVAATVGGRTEVRATESAGATSAPAPRAKPVADSAGPSVSAMDPAAGTTIGAEKTFTAVVTDPSGLRSVKFVIVYPNGTTGTFSATRGTGDTWSVGLSGFTDGAWAWRVVATDGSKGGNVTTSPTLPFTVDASAAPQPGTGAVVNEEWTQGGDVQSAAGRIYFEMPANRSGTSWDGYVCSGTVATDSATGESVIITAAHCVYDDVNKTFARNVLFIPDQAGGGSPTDVDCTNDPYGCWAPVHGVVDDDWTTRTFPDNIPWDYAYYVVPGAGAHTGAAASSDSLEAAVGTLPVDFSQPAFDLADASDVTHALGYSYSDDPNFMYCAEDMTTEGTDNWWLPSCGLSGGASGGPWVQPMSGGTGPIMSVNSWGYTSSPGMAGPKLAGTSAACLFDIAQSGADGVNRGIVGTC</sequence>
<evidence type="ECO:0000256" key="2">
    <source>
        <dbReference type="SAM" id="MobiDB-lite"/>
    </source>
</evidence>
<dbReference type="InterPro" id="IPR009003">
    <property type="entry name" value="Peptidase_S1_PA"/>
</dbReference>
<dbReference type="PROSITE" id="PS00134">
    <property type="entry name" value="TRYPSIN_HIS"/>
    <property type="match status" value="1"/>
</dbReference>
<keyword evidence="5" id="KW-1185">Reference proteome</keyword>
<dbReference type="SUPFAM" id="SSF50494">
    <property type="entry name" value="Trypsin-like serine proteases"/>
    <property type="match status" value="1"/>
</dbReference>
<dbReference type="PANTHER" id="PTHR15462:SF19">
    <property type="entry name" value="PEPTIDASE S1 DOMAIN-CONTAINING PROTEIN"/>
    <property type="match status" value="1"/>
</dbReference>
<dbReference type="InterPro" id="IPR050966">
    <property type="entry name" value="Glutamyl_endopeptidase"/>
</dbReference>
<evidence type="ECO:0008006" key="6">
    <source>
        <dbReference type="Google" id="ProtNLM"/>
    </source>
</evidence>
<organism evidence="4 5">
    <name type="scientific">Georgenia daeguensis</name>
    <dbReference type="NCBI Taxonomy" id="908355"/>
    <lineage>
        <taxon>Bacteria</taxon>
        <taxon>Bacillati</taxon>
        <taxon>Actinomycetota</taxon>
        <taxon>Actinomycetes</taxon>
        <taxon>Micrococcales</taxon>
        <taxon>Bogoriellaceae</taxon>
        <taxon>Georgenia</taxon>
    </lineage>
</organism>
<comment type="caution">
    <text evidence="4">The sequence shown here is derived from an EMBL/GenBank/DDBJ whole genome shotgun (WGS) entry which is preliminary data.</text>
</comment>
<feature type="signal peptide" evidence="3">
    <location>
        <begin position="1"/>
        <end position="25"/>
    </location>
</feature>
<reference evidence="5" key="1">
    <citation type="journal article" date="2019" name="Int. J. Syst. Evol. Microbiol.">
        <title>The Global Catalogue of Microorganisms (GCM) 10K type strain sequencing project: providing services to taxonomists for standard genome sequencing and annotation.</title>
        <authorList>
            <consortium name="The Broad Institute Genomics Platform"/>
            <consortium name="The Broad Institute Genome Sequencing Center for Infectious Disease"/>
            <person name="Wu L."/>
            <person name="Ma J."/>
        </authorList>
    </citation>
    <scope>NUCLEOTIDE SEQUENCE [LARGE SCALE GENOMIC DNA]</scope>
    <source>
        <strain evidence="5">JCM 17459</strain>
    </source>
</reference>
<dbReference type="InterPro" id="IPR043504">
    <property type="entry name" value="Peptidase_S1_PA_chymotrypsin"/>
</dbReference>
<gene>
    <name evidence="4" type="ORF">GCM10022262_37480</name>
</gene>
<keyword evidence="1 3" id="KW-0732">Signal</keyword>
<accession>A0ABP6ULI0</accession>